<dbReference type="RefSeq" id="XP_026745911.1">
    <property type="nucleotide sequence ID" value="XM_026890110.1"/>
</dbReference>
<dbReference type="InParanoid" id="A0A7E5X0F9"/>
<dbReference type="GO" id="GO:0051707">
    <property type="term" value="P:response to other organism"/>
    <property type="evidence" value="ECO:0007669"/>
    <property type="project" value="UniProtKB-ARBA"/>
</dbReference>
<gene>
    <name evidence="3" type="primary">LOC113507238</name>
</gene>
<keyword evidence="1" id="KW-0472">Membrane</keyword>
<evidence type="ECO:0000256" key="1">
    <source>
        <dbReference type="SAM" id="Phobius"/>
    </source>
</evidence>
<feature type="transmembrane region" description="Helical" evidence="1">
    <location>
        <begin position="36"/>
        <end position="55"/>
    </location>
</feature>
<keyword evidence="1" id="KW-1133">Transmembrane helix</keyword>
<dbReference type="Gene3D" id="3.30.30.10">
    <property type="entry name" value="Knottin, scorpion toxin-like"/>
    <property type="match status" value="1"/>
</dbReference>
<dbReference type="KEGG" id="tnl:113507238"/>
<sequence>MVEGSNLKYYQSSYELAIQYKYNNKKGFGTVFKMKLLVLLLVVIGLVVAVSANVVPEGDVESVYTLDAQPEDPEGLVYAVEDSAPPAVRVFNAPEAESSPDQYVEVSPLESDNFYIPILTRACTNSACAYICGLLGFKHGRCISTTTCNCYN</sequence>
<evidence type="ECO:0000313" key="2">
    <source>
        <dbReference type="Proteomes" id="UP000322000"/>
    </source>
</evidence>
<keyword evidence="1" id="KW-0812">Transmembrane</keyword>
<evidence type="ECO:0000313" key="3">
    <source>
        <dbReference type="RefSeq" id="XP_026745911.1"/>
    </source>
</evidence>
<protein>
    <submittedName>
        <fullName evidence="3">Uncharacterized protein LOC113507238</fullName>
    </submittedName>
</protein>
<dbReference type="GeneID" id="113507238"/>
<proteinExistence type="predicted"/>
<dbReference type="Proteomes" id="UP000322000">
    <property type="component" value="Chromosome 2"/>
</dbReference>
<dbReference type="OrthoDB" id="6905030at2759"/>
<reference evidence="3" key="1">
    <citation type="submission" date="2025-08" db="UniProtKB">
        <authorList>
            <consortium name="RefSeq"/>
        </authorList>
    </citation>
    <scope>IDENTIFICATION</scope>
</reference>
<dbReference type="InterPro" id="IPR036574">
    <property type="entry name" value="Scorpion_toxin-like_sf"/>
</dbReference>
<keyword evidence="2" id="KW-1185">Reference proteome</keyword>
<accession>A0A7E5X0F9</accession>
<name>A0A7E5X0F9_TRINI</name>
<organism evidence="2 3">
    <name type="scientific">Trichoplusia ni</name>
    <name type="common">Cabbage looper</name>
    <dbReference type="NCBI Taxonomy" id="7111"/>
    <lineage>
        <taxon>Eukaryota</taxon>
        <taxon>Metazoa</taxon>
        <taxon>Ecdysozoa</taxon>
        <taxon>Arthropoda</taxon>
        <taxon>Hexapoda</taxon>
        <taxon>Insecta</taxon>
        <taxon>Pterygota</taxon>
        <taxon>Neoptera</taxon>
        <taxon>Endopterygota</taxon>
        <taxon>Lepidoptera</taxon>
        <taxon>Glossata</taxon>
        <taxon>Ditrysia</taxon>
        <taxon>Noctuoidea</taxon>
        <taxon>Noctuidae</taxon>
        <taxon>Plusiinae</taxon>
        <taxon>Trichoplusia</taxon>
    </lineage>
</organism>
<dbReference type="AlphaFoldDB" id="A0A7E5X0F9"/>